<dbReference type="PANTHER" id="PTHR14037:SF7">
    <property type="entry name" value="MAMMAGLOBIN-A"/>
    <property type="match status" value="1"/>
</dbReference>
<dbReference type="PANTHER" id="PTHR14037">
    <property type="entry name" value="MAMMAGLOBIN-RELATED"/>
    <property type="match status" value="1"/>
</dbReference>
<protein>
    <submittedName>
        <fullName evidence="4">Secretoglobin family 2A member 2</fullName>
    </submittedName>
</protein>
<dbReference type="STRING" id="37293.ENSANAP00000025273"/>
<reference evidence="4" key="1">
    <citation type="submission" date="2025-08" db="UniProtKB">
        <authorList>
            <consortium name="Ensembl"/>
        </authorList>
    </citation>
    <scope>IDENTIFICATION</scope>
</reference>
<gene>
    <name evidence="4" type="primary">SCGB2A2</name>
</gene>
<dbReference type="InterPro" id="IPR016126">
    <property type="entry name" value="Secretoglobin"/>
</dbReference>
<organism evidence="4 5">
    <name type="scientific">Aotus nancymaae</name>
    <name type="common">Ma's night monkey</name>
    <dbReference type="NCBI Taxonomy" id="37293"/>
    <lineage>
        <taxon>Eukaryota</taxon>
        <taxon>Metazoa</taxon>
        <taxon>Chordata</taxon>
        <taxon>Craniata</taxon>
        <taxon>Vertebrata</taxon>
        <taxon>Euteleostomi</taxon>
        <taxon>Mammalia</taxon>
        <taxon>Eutheria</taxon>
        <taxon>Euarchontoglires</taxon>
        <taxon>Primates</taxon>
        <taxon>Haplorrhini</taxon>
        <taxon>Platyrrhini</taxon>
        <taxon>Aotidae</taxon>
        <taxon>Aotus</taxon>
    </lineage>
</organism>
<feature type="chain" id="PRO_5014426628" evidence="3">
    <location>
        <begin position="19"/>
        <end position="121"/>
    </location>
</feature>
<evidence type="ECO:0000256" key="2">
    <source>
        <dbReference type="ARBA" id="ARBA00022525"/>
    </source>
</evidence>
<dbReference type="GO" id="GO:0005615">
    <property type="term" value="C:extracellular space"/>
    <property type="evidence" value="ECO:0007669"/>
    <property type="project" value="TreeGrafter"/>
</dbReference>
<name>A0A2K5DWK1_AOTNA</name>
<dbReference type="PROSITE" id="PS51311">
    <property type="entry name" value="SCGB"/>
    <property type="match status" value="1"/>
</dbReference>
<feature type="signal peptide" evidence="3">
    <location>
        <begin position="1"/>
        <end position="18"/>
    </location>
</feature>
<reference evidence="4" key="2">
    <citation type="submission" date="2025-09" db="UniProtKB">
        <authorList>
            <consortium name="Ensembl"/>
        </authorList>
    </citation>
    <scope>IDENTIFICATION</scope>
</reference>
<evidence type="ECO:0000313" key="5">
    <source>
        <dbReference type="Proteomes" id="UP000233020"/>
    </source>
</evidence>
<evidence type="ECO:0000313" key="4">
    <source>
        <dbReference type="Ensembl" id="ENSANAP00000025273.1"/>
    </source>
</evidence>
<dbReference type="Pfam" id="PF01099">
    <property type="entry name" value="Uteroglobin"/>
    <property type="match status" value="1"/>
</dbReference>
<dbReference type="OMA" id="LPLYCFA"/>
<evidence type="ECO:0000256" key="1">
    <source>
        <dbReference type="ARBA" id="ARBA00004613"/>
    </source>
</evidence>
<sequence length="121" mass="13237">MKLLMVLMLAALPLHCYAGSGCPLVEEVISKAIDSEVSKTEYKEFLQEFIDNDATANAIDELKQCFLSQSDETLDNVGMLMVISFSSYTLFKSADQGQVGSLFLTDNAKDTGEQAFSYIGS</sequence>
<dbReference type="CDD" id="cd00633">
    <property type="entry name" value="Secretoglobin"/>
    <property type="match status" value="1"/>
</dbReference>
<dbReference type="Ensembl" id="ENSANAT00000043194.1">
    <property type="protein sequence ID" value="ENSANAP00000025273.1"/>
    <property type="gene ID" value="ENSANAG00000030356.1"/>
</dbReference>
<dbReference type="Proteomes" id="UP000233020">
    <property type="component" value="Unplaced"/>
</dbReference>
<keyword evidence="3" id="KW-0732">Signal</keyword>
<dbReference type="PROSITE" id="PS51257">
    <property type="entry name" value="PROKAR_LIPOPROTEIN"/>
    <property type="match status" value="1"/>
</dbReference>
<dbReference type="SUPFAM" id="SSF48201">
    <property type="entry name" value="Uteroglobin-like"/>
    <property type="match status" value="1"/>
</dbReference>
<dbReference type="GeneTree" id="ENSGT00390000013802"/>
<keyword evidence="2" id="KW-0964">Secreted</keyword>
<comment type="subcellular location">
    <subcellularLocation>
        <location evidence="1">Secreted</location>
    </subcellularLocation>
</comment>
<evidence type="ECO:0000256" key="3">
    <source>
        <dbReference type="SAM" id="SignalP"/>
    </source>
</evidence>
<keyword evidence="5" id="KW-1185">Reference proteome</keyword>
<dbReference type="AlphaFoldDB" id="A0A2K5DWK1"/>
<accession>A0A2K5DWK1</accession>
<dbReference type="InterPro" id="IPR035960">
    <property type="entry name" value="Secretoglobin_sf"/>
</dbReference>
<dbReference type="GO" id="GO:0030521">
    <property type="term" value="P:androgen receptor signaling pathway"/>
    <property type="evidence" value="ECO:0007669"/>
    <property type="project" value="TreeGrafter"/>
</dbReference>
<proteinExistence type="predicted"/>